<dbReference type="GeneID" id="97229833"/>
<evidence type="ECO:0000313" key="1">
    <source>
        <dbReference type="EMBL" id="ORI98797.1"/>
    </source>
</evidence>
<protein>
    <submittedName>
        <fullName evidence="1">DUF1275 family protein</fullName>
    </submittedName>
</protein>
<sequence length="218" mass="24353">MLTTQHPIHERLPIGLLLAMNSGFVDAYTFQYHESRFASLQTGNLIQAGFNLAHGRFGASMIFIWPILFFTIGAACNTILKKRWPEGRLSLQQHSILLEFIGITAIVAMHQYLSSTFFIAFLSFFLAIQLDSFPKLQGLPFTSVMSTGNLRSIGTNVTNFFYTGDKQFLSNTFHFLWLVLAFLFGAFISGLLAQALGTYALFGASLIVLIVFGLLFKK</sequence>
<dbReference type="EMBL" id="MPLS01000001">
    <property type="protein sequence ID" value="ORI98797.1"/>
    <property type="molecule type" value="Genomic_DNA"/>
</dbReference>
<dbReference type="PANTHER" id="PTHR37314:SF4">
    <property type="entry name" value="UPF0700 TRANSMEMBRANE PROTEIN YOAK"/>
    <property type="match status" value="1"/>
</dbReference>
<gene>
    <name evidence="1" type="ORF">BMR96_00660</name>
</gene>
<evidence type="ECO:0000313" key="2">
    <source>
        <dbReference type="Proteomes" id="UP000192288"/>
    </source>
</evidence>
<dbReference type="eggNOG" id="COG3619">
    <property type="taxonomic scope" value="Bacteria"/>
</dbReference>
<dbReference type="Proteomes" id="UP000192288">
    <property type="component" value="Unassembled WGS sequence"/>
</dbReference>
<name>A0A1X0VGB9_LEUPS</name>
<dbReference type="AlphaFoldDB" id="A0A1X0VGB9"/>
<dbReference type="PANTHER" id="PTHR37314">
    <property type="entry name" value="SLR0142 PROTEIN"/>
    <property type="match status" value="1"/>
</dbReference>
<organism evidence="1 2">
    <name type="scientific">Leuconostoc pseudomesenteroides</name>
    <dbReference type="NCBI Taxonomy" id="33968"/>
    <lineage>
        <taxon>Bacteria</taxon>
        <taxon>Bacillati</taxon>
        <taxon>Bacillota</taxon>
        <taxon>Bacilli</taxon>
        <taxon>Lactobacillales</taxon>
        <taxon>Lactobacillaceae</taxon>
        <taxon>Leuconostoc</taxon>
    </lineage>
</organism>
<dbReference type="Pfam" id="PF06912">
    <property type="entry name" value="DUF1275"/>
    <property type="match status" value="1"/>
</dbReference>
<reference evidence="1 2" key="1">
    <citation type="journal article" date="2017" name="Front. Microbiol.">
        <title>Genomic Characterization of Dairy Associated Leuconostoc Species and Diversity of Leuconostocs in Undefined Mixed Mesophilic Starter Cultures.</title>
        <authorList>
            <person name="Frantzen C.A."/>
            <person name="Kot W."/>
            <person name="Pedersen T.B."/>
            <person name="Ardo Y.M."/>
            <person name="Broadbent J.R."/>
            <person name="Neve H."/>
            <person name="Hansen L.H."/>
            <person name="Dal Bello F."/>
            <person name="Ostlie H.M."/>
            <person name="Kleppen H.P."/>
            <person name="Vogensen F.K."/>
            <person name="Holo H."/>
        </authorList>
    </citation>
    <scope>NUCLEOTIDE SEQUENCE [LARGE SCALE GENOMIC DNA]</scope>
    <source>
        <strain evidence="1 2">LMGCF08</strain>
    </source>
</reference>
<proteinExistence type="predicted"/>
<accession>A0A1X0VGB9</accession>
<comment type="caution">
    <text evidence="1">The sequence shown here is derived from an EMBL/GenBank/DDBJ whole genome shotgun (WGS) entry which is preliminary data.</text>
</comment>
<dbReference type="InterPro" id="IPR010699">
    <property type="entry name" value="DUF1275"/>
</dbReference>
<dbReference type="RefSeq" id="WP_004915779.1">
    <property type="nucleotide sequence ID" value="NZ_MPLS01000001.1"/>
</dbReference>